<dbReference type="EMBL" id="MN740267">
    <property type="protein sequence ID" value="QHT96791.1"/>
    <property type="molecule type" value="Genomic_DNA"/>
</dbReference>
<keyword evidence="2" id="KW-1133">Transmembrane helix</keyword>
<keyword evidence="2" id="KW-0812">Transmembrane</keyword>
<name>A0A6C0IU47_9ZZZZ</name>
<evidence type="ECO:0000256" key="1">
    <source>
        <dbReference type="SAM" id="MobiDB-lite"/>
    </source>
</evidence>
<sequence>MRCVTTAILSVIVVVGLIVITILLQPSILPVTLLKKVNNDEEKDTSVDMEPEKTESEKSPVMIPIVPKGDDIIHPYQSFSHWLFADWRNNISKYFTHPSPYHHK</sequence>
<keyword evidence="2" id="KW-0472">Membrane</keyword>
<reference evidence="3" key="1">
    <citation type="journal article" date="2020" name="Nature">
        <title>Giant virus diversity and host interactions through global metagenomics.</title>
        <authorList>
            <person name="Schulz F."/>
            <person name="Roux S."/>
            <person name="Paez-Espino D."/>
            <person name="Jungbluth S."/>
            <person name="Walsh D.A."/>
            <person name="Denef V.J."/>
            <person name="McMahon K.D."/>
            <person name="Konstantinidis K.T."/>
            <person name="Eloe-Fadrosh E.A."/>
            <person name="Kyrpides N.C."/>
            <person name="Woyke T."/>
        </authorList>
    </citation>
    <scope>NUCLEOTIDE SEQUENCE</scope>
    <source>
        <strain evidence="3">GVMAG-M-3300024336-7</strain>
    </source>
</reference>
<accession>A0A6C0IU47</accession>
<feature type="region of interest" description="Disordered" evidence="1">
    <location>
        <begin position="40"/>
        <end position="60"/>
    </location>
</feature>
<organism evidence="3">
    <name type="scientific">viral metagenome</name>
    <dbReference type="NCBI Taxonomy" id="1070528"/>
    <lineage>
        <taxon>unclassified sequences</taxon>
        <taxon>metagenomes</taxon>
        <taxon>organismal metagenomes</taxon>
    </lineage>
</organism>
<feature type="transmembrane region" description="Helical" evidence="2">
    <location>
        <begin position="6"/>
        <end position="24"/>
    </location>
</feature>
<evidence type="ECO:0000256" key="2">
    <source>
        <dbReference type="SAM" id="Phobius"/>
    </source>
</evidence>
<feature type="compositionally biased region" description="Basic and acidic residues" evidence="1">
    <location>
        <begin position="40"/>
        <end position="58"/>
    </location>
</feature>
<protein>
    <submittedName>
        <fullName evidence="3">Uncharacterized protein</fullName>
    </submittedName>
</protein>
<evidence type="ECO:0000313" key="3">
    <source>
        <dbReference type="EMBL" id="QHT96791.1"/>
    </source>
</evidence>
<proteinExistence type="predicted"/>
<dbReference type="AlphaFoldDB" id="A0A6C0IU47"/>